<feature type="chain" id="PRO_5021822893" evidence="1">
    <location>
        <begin position="18"/>
        <end position="337"/>
    </location>
</feature>
<dbReference type="Pfam" id="PF25594">
    <property type="entry name" value="GldB_lipo"/>
    <property type="match status" value="1"/>
</dbReference>
<dbReference type="OrthoDB" id="6402335at2"/>
<evidence type="ECO:0000313" key="3">
    <source>
        <dbReference type="Proteomes" id="UP000320643"/>
    </source>
</evidence>
<protein>
    <submittedName>
        <fullName evidence="2">Uncharacterized protein</fullName>
    </submittedName>
</protein>
<dbReference type="PROSITE" id="PS51257">
    <property type="entry name" value="PROKAR_LIPOPROTEIN"/>
    <property type="match status" value="1"/>
</dbReference>
<organism evidence="2 3">
    <name type="scientific">Flavobacterium zepuense</name>
    <dbReference type="NCBI Taxonomy" id="2593302"/>
    <lineage>
        <taxon>Bacteria</taxon>
        <taxon>Pseudomonadati</taxon>
        <taxon>Bacteroidota</taxon>
        <taxon>Flavobacteriia</taxon>
        <taxon>Flavobacteriales</taxon>
        <taxon>Flavobacteriaceae</taxon>
        <taxon>Flavobacterium</taxon>
    </lineage>
</organism>
<gene>
    <name evidence="2" type="ORF">FMM05_02380</name>
</gene>
<feature type="signal peptide" evidence="1">
    <location>
        <begin position="1"/>
        <end position="17"/>
    </location>
</feature>
<keyword evidence="1" id="KW-0732">Signal</keyword>
<accession>A0A552VAJ6</accession>
<dbReference type="AlphaFoldDB" id="A0A552VAJ6"/>
<dbReference type="RefSeq" id="WP_143371736.1">
    <property type="nucleotide sequence ID" value="NZ_VJVZ01000001.1"/>
</dbReference>
<dbReference type="EMBL" id="VJVZ01000001">
    <property type="protein sequence ID" value="TRW27508.1"/>
    <property type="molecule type" value="Genomic_DNA"/>
</dbReference>
<evidence type="ECO:0000256" key="1">
    <source>
        <dbReference type="SAM" id="SignalP"/>
    </source>
</evidence>
<keyword evidence="3" id="KW-1185">Reference proteome</keyword>
<dbReference type="Proteomes" id="UP000320643">
    <property type="component" value="Unassembled WGS sequence"/>
</dbReference>
<dbReference type="InterPro" id="IPR019853">
    <property type="entry name" value="GldB-like"/>
</dbReference>
<reference evidence="2 3" key="1">
    <citation type="submission" date="2019-07" db="EMBL/GenBank/DDBJ databases">
        <title>Flavobacterium sp. nov., isolated from glacier ice.</title>
        <authorList>
            <person name="Liu Q."/>
            <person name="Xin Y.-H."/>
        </authorList>
    </citation>
    <scope>NUCLEOTIDE SEQUENCE [LARGE SCALE GENOMIC DNA]</scope>
    <source>
        <strain evidence="2 3">ZT4R6</strain>
    </source>
</reference>
<name>A0A552VAJ6_9FLAO</name>
<sequence length="337" mass="38833">MKLVLLSLALIVAFASCKGQSLKKPIAFTEKVSKLPDSIKADGITIYFAFKNQILAHQNGKYDSLTIINKVYKPHQALWDNCYGMIFGDENASKFNTVNGMVEWNKTLYPQNKKFLDERAAIIMALNLDSLLTTNLKKFSALVPYKPAAKMSILFTPIQGIGFGGCEADEFALELNNTDYDIKYAIEKGIPHELNHLAYEPHRKKDPLTNTALAQTIDEGFACYFTRVFFDNTITPEEAVENMTKADWDWYMQHEKEIFTKCLPYFMDESGDNPLLRNEKFKLFPDAPQSLNYWLGYRIIDFYVQKHGKDSWKDIYTMPIKEVYEKSGYKEYINTLK</sequence>
<proteinExistence type="predicted"/>
<comment type="caution">
    <text evidence="2">The sequence shown here is derived from an EMBL/GenBank/DDBJ whole genome shotgun (WGS) entry which is preliminary data.</text>
</comment>
<evidence type="ECO:0000313" key="2">
    <source>
        <dbReference type="EMBL" id="TRW27508.1"/>
    </source>
</evidence>